<name>A0AAV6TG79_9ARAC</name>
<keyword evidence="3" id="KW-1185">Reference proteome</keyword>
<sequence>MVTYCLNRTNFPSSLGSRFGRFCCGGVEKEEEPVFDQPGFNYAGVDPWSYVGPVIEPQNGRLVFRRGCGLNRRMPFQPFPSSLRLLDPSSEHHSWSKPKDPPARPWIPGATRGLRRSPTSLCSEEVSGGIVTSRLRLPDYDSPITTTQVWIISRLLDLDYPITTISPNWSLSVPGYPGCDLFVDAGLRRVDSEANALVHIFK</sequence>
<feature type="compositionally biased region" description="Basic and acidic residues" evidence="1">
    <location>
        <begin position="90"/>
        <end position="102"/>
    </location>
</feature>
<protein>
    <submittedName>
        <fullName evidence="2">Uncharacterized protein</fullName>
    </submittedName>
</protein>
<gene>
    <name evidence="2" type="ORF">JTE90_018822</name>
</gene>
<dbReference type="EMBL" id="JAFNEN010005352">
    <property type="protein sequence ID" value="KAG8170495.1"/>
    <property type="molecule type" value="Genomic_DNA"/>
</dbReference>
<dbReference type="AlphaFoldDB" id="A0AAV6TG79"/>
<evidence type="ECO:0000313" key="2">
    <source>
        <dbReference type="EMBL" id="KAG8170495.1"/>
    </source>
</evidence>
<dbReference type="Proteomes" id="UP000827092">
    <property type="component" value="Unassembled WGS sequence"/>
</dbReference>
<evidence type="ECO:0000313" key="3">
    <source>
        <dbReference type="Proteomes" id="UP000827092"/>
    </source>
</evidence>
<feature type="region of interest" description="Disordered" evidence="1">
    <location>
        <begin position="90"/>
        <end position="110"/>
    </location>
</feature>
<proteinExistence type="predicted"/>
<comment type="caution">
    <text evidence="2">The sequence shown here is derived from an EMBL/GenBank/DDBJ whole genome shotgun (WGS) entry which is preliminary data.</text>
</comment>
<organism evidence="2 3">
    <name type="scientific">Oedothorax gibbosus</name>
    <dbReference type="NCBI Taxonomy" id="931172"/>
    <lineage>
        <taxon>Eukaryota</taxon>
        <taxon>Metazoa</taxon>
        <taxon>Ecdysozoa</taxon>
        <taxon>Arthropoda</taxon>
        <taxon>Chelicerata</taxon>
        <taxon>Arachnida</taxon>
        <taxon>Araneae</taxon>
        <taxon>Araneomorphae</taxon>
        <taxon>Entelegynae</taxon>
        <taxon>Araneoidea</taxon>
        <taxon>Linyphiidae</taxon>
        <taxon>Erigoninae</taxon>
        <taxon>Oedothorax</taxon>
    </lineage>
</organism>
<accession>A0AAV6TG79</accession>
<reference evidence="2 3" key="1">
    <citation type="journal article" date="2022" name="Nat. Ecol. Evol.">
        <title>A masculinizing supergene underlies an exaggerated male reproductive morph in a spider.</title>
        <authorList>
            <person name="Hendrickx F."/>
            <person name="De Corte Z."/>
            <person name="Sonet G."/>
            <person name="Van Belleghem S.M."/>
            <person name="Kostlbacher S."/>
            <person name="Vangestel C."/>
        </authorList>
    </citation>
    <scope>NUCLEOTIDE SEQUENCE [LARGE SCALE GENOMIC DNA]</scope>
    <source>
        <strain evidence="2">W744_W776</strain>
    </source>
</reference>
<evidence type="ECO:0000256" key="1">
    <source>
        <dbReference type="SAM" id="MobiDB-lite"/>
    </source>
</evidence>